<dbReference type="CDD" id="cd09917">
    <property type="entry name" value="F-box_SF"/>
    <property type="match status" value="1"/>
</dbReference>
<evidence type="ECO:0000313" key="3">
    <source>
        <dbReference type="Proteomes" id="UP000275078"/>
    </source>
</evidence>
<dbReference type="Gene3D" id="1.20.1280.50">
    <property type="match status" value="1"/>
</dbReference>
<dbReference type="AlphaFoldDB" id="A0A3N4HYH0"/>
<proteinExistence type="predicted"/>
<evidence type="ECO:0000259" key="1">
    <source>
        <dbReference type="PROSITE" id="PS50181"/>
    </source>
</evidence>
<reference evidence="2 3" key="1">
    <citation type="journal article" date="2018" name="Nat. Ecol. Evol.">
        <title>Pezizomycetes genomes reveal the molecular basis of ectomycorrhizal truffle lifestyle.</title>
        <authorList>
            <person name="Murat C."/>
            <person name="Payen T."/>
            <person name="Noel B."/>
            <person name="Kuo A."/>
            <person name="Morin E."/>
            <person name="Chen J."/>
            <person name="Kohler A."/>
            <person name="Krizsan K."/>
            <person name="Balestrini R."/>
            <person name="Da Silva C."/>
            <person name="Montanini B."/>
            <person name="Hainaut M."/>
            <person name="Levati E."/>
            <person name="Barry K.W."/>
            <person name="Belfiori B."/>
            <person name="Cichocki N."/>
            <person name="Clum A."/>
            <person name="Dockter R.B."/>
            <person name="Fauchery L."/>
            <person name="Guy J."/>
            <person name="Iotti M."/>
            <person name="Le Tacon F."/>
            <person name="Lindquist E.A."/>
            <person name="Lipzen A."/>
            <person name="Malagnac F."/>
            <person name="Mello A."/>
            <person name="Molinier V."/>
            <person name="Miyauchi S."/>
            <person name="Poulain J."/>
            <person name="Riccioni C."/>
            <person name="Rubini A."/>
            <person name="Sitrit Y."/>
            <person name="Splivallo R."/>
            <person name="Traeger S."/>
            <person name="Wang M."/>
            <person name="Zifcakova L."/>
            <person name="Wipf D."/>
            <person name="Zambonelli A."/>
            <person name="Paolocci F."/>
            <person name="Nowrousian M."/>
            <person name="Ottonello S."/>
            <person name="Baldrian P."/>
            <person name="Spatafora J.W."/>
            <person name="Henrissat B."/>
            <person name="Nagy L.G."/>
            <person name="Aury J.M."/>
            <person name="Wincker P."/>
            <person name="Grigoriev I.V."/>
            <person name="Bonfante P."/>
            <person name="Martin F.M."/>
        </authorList>
    </citation>
    <scope>NUCLEOTIDE SEQUENCE [LARGE SCALE GENOMIC DNA]</scope>
    <source>
        <strain evidence="2 3">RN42</strain>
    </source>
</reference>
<name>A0A3N4HYH0_ASCIM</name>
<dbReference type="PROSITE" id="PS50181">
    <property type="entry name" value="FBOX"/>
    <property type="match status" value="1"/>
</dbReference>
<organism evidence="2 3">
    <name type="scientific">Ascobolus immersus RN42</name>
    <dbReference type="NCBI Taxonomy" id="1160509"/>
    <lineage>
        <taxon>Eukaryota</taxon>
        <taxon>Fungi</taxon>
        <taxon>Dikarya</taxon>
        <taxon>Ascomycota</taxon>
        <taxon>Pezizomycotina</taxon>
        <taxon>Pezizomycetes</taxon>
        <taxon>Pezizales</taxon>
        <taxon>Ascobolaceae</taxon>
        <taxon>Ascobolus</taxon>
    </lineage>
</organism>
<dbReference type="PROSITE" id="PS51257">
    <property type="entry name" value="PROKAR_LIPOPROTEIN"/>
    <property type="match status" value="1"/>
</dbReference>
<keyword evidence="3" id="KW-1185">Reference proteome</keyword>
<feature type="domain" description="F-box" evidence="1">
    <location>
        <begin position="246"/>
        <end position="294"/>
    </location>
</feature>
<accession>A0A3N4HYH0</accession>
<evidence type="ECO:0000313" key="2">
    <source>
        <dbReference type="EMBL" id="RPA77011.1"/>
    </source>
</evidence>
<dbReference type="Pfam" id="PF12937">
    <property type="entry name" value="F-box-like"/>
    <property type="match status" value="1"/>
</dbReference>
<gene>
    <name evidence="2" type="ORF">BJ508DRAFT_350901</name>
</gene>
<dbReference type="Proteomes" id="UP000275078">
    <property type="component" value="Unassembled WGS sequence"/>
</dbReference>
<sequence>MQATRKNEMEGSCLVCGAPFYAASVITSCQQVNVGPDNPELAYAVNGTLFLSSSLNWLKRWVCLDEANDDKIPIHEACQKILDAVLERNQLPTTSDVGLPVRKGVRWHEKCGPVEQFYSRWLRKYKHQCTGRAKATIAGLSDNGFGIEYWDEESAFVFAYPEPPSLSVLRELDQYAQNKSISHKRNEDKTDLAAVKALPYGRVPQLASSTVTTPYRLPHRGYADERTEIIDEIKTCNQDKTLNEGTSGLLGLPNELIARITHFLPRATDVIKLQQVCQRLHDSVTAGKQLWEDHIRDEFWFLQDIFLKLDPNYFENRDATWLKFVYRSLRSDCLPVGIGSDLLWGVQSDPGLESLQWKNLKRIHSCAEDLSDEIKKAVSREISHWRKMERRDSGCDIDDVVGET</sequence>
<dbReference type="InterPro" id="IPR036047">
    <property type="entry name" value="F-box-like_dom_sf"/>
</dbReference>
<dbReference type="EMBL" id="ML119733">
    <property type="protein sequence ID" value="RPA77011.1"/>
    <property type="molecule type" value="Genomic_DNA"/>
</dbReference>
<protein>
    <recommendedName>
        <fullName evidence="1">F-box domain-containing protein</fullName>
    </recommendedName>
</protein>
<dbReference type="SUPFAM" id="SSF81383">
    <property type="entry name" value="F-box domain"/>
    <property type="match status" value="1"/>
</dbReference>
<dbReference type="InterPro" id="IPR001810">
    <property type="entry name" value="F-box_dom"/>
</dbReference>